<evidence type="ECO:0000313" key="1">
    <source>
        <dbReference type="EMBL" id="CDY31019.1"/>
    </source>
</evidence>
<proteinExistence type="predicted"/>
<dbReference type="PaxDb" id="3708-A0A078H0V9"/>
<protein>
    <submittedName>
        <fullName evidence="1">BnaC03g55160D protein</fullName>
    </submittedName>
</protein>
<sequence>MPELGANLGMPLINMNLYRSLPAEDIRVSRLTEDLQEVYGSFLQLQIYKGRLPKNFTLQKTSFVNIGLLFFFEKISKLPHKLC</sequence>
<gene>
    <name evidence="1" type="primary">BnaC03g55160D</name>
    <name evidence="1" type="ORF">GSBRNA2T00047065001</name>
</gene>
<dbReference type="AlphaFoldDB" id="A0A078H0V9"/>
<name>A0A078H0V9_BRANA</name>
<accession>A0A078H0V9</accession>
<reference evidence="1 2" key="1">
    <citation type="journal article" date="2014" name="Science">
        <title>Plant genetics. Early allopolyploid evolution in the post-Neolithic Brassica napus oilseed genome.</title>
        <authorList>
            <person name="Chalhoub B."/>
            <person name="Denoeud F."/>
            <person name="Liu S."/>
            <person name="Parkin I.A."/>
            <person name="Tang H."/>
            <person name="Wang X."/>
            <person name="Chiquet J."/>
            <person name="Belcram H."/>
            <person name="Tong C."/>
            <person name="Samans B."/>
            <person name="Correa M."/>
            <person name="Da Silva C."/>
            <person name="Just J."/>
            <person name="Falentin C."/>
            <person name="Koh C.S."/>
            <person name="Le Clainche I."/>
            <person name="Bernard M."/>
            <person name="Bento P."/>
            <person name="Noel B."/>
            <person name="Labadie K."/>
            <person name="Alberti A."/>
            <person name="Charles M."/>
            <person name="Arnaud D."/>
            <person name="Guo H."/>
            <person name="Daviaud C."/>
            <person name="Alamery S."/>
            <person name="Jabbari K."/>
            <person name="Zhao M."/>
            <person name="Edger P.P."/>
            <person name="Chelaifa H."/>
            <person name="Tack D."/>
            <person name="Lassalle G."/>
            <person name="Mestiri I."/>
            <person name="Schnel N."/>
            <person name="Le Paslier M.C."/>
            <person name="Fan G."/>
            <person name="Renault V."/>
            <person name="Bayer P.E."/>
            <person name="Golicz A.A."/>
            <person name="Manoli S."/>
            <person name="Lee T.H."/>
            <person name="Thi V.H."/>
            <person name="Chalabi S."/>
            <person name="Hu Q."/>
            <person name="Fan C."/>
            <person name="Tollenaere R."/>
            <person name="Lu Y."/>
            <person name="Battail C."/>
            <person name="Shen J."/>
            <person name="Sidebottom C.H."/>
            <person name="Wang X."/>
            <person name="Canaguier A."/>
            <person name="Chauveau A."/>
            <person name="Berard A."/>
            <person name="Deniot G."/>
            <person name="Guan M."/>
            <person name="Liu Z."/>
            <person name="Sun F."/>
            <person name="Lim Y.P."/>
            <person name="Lyons E."/>
            <person name="Town C.D."/>
            <person name="Bancroft I."/>
            <person name="Wang X."/>
            <person name="Meng J."/>
            <person name="Ma J."/>
            <person name="Pires J.C."/>
            <person name="King G.J."/>
            <person name="Brunel D."/>
            <person name="Delourme R."/>
            <person name="Renard M."/>
            <person name="Aury J.M."/>
            <person name="Adams K.L."/>
            <person name="Batley J."/>
            <person name="Snowdon R.J."/>
            <person name="Tost J."/>
            <person name="Edwards D."/>
            <person name="Zhou Y."/>
            <person name="Hua W."/>
            <person name="Sharpe A.G."/>
            <person name="Paterson A.H."/>
            <person name="Guan C."/>
            <person name="Wincker P."/>
        </authorList>
    </citation>
    <scope>NUCLEOTIDE SEQUENCE [LARGE SCALE GENOMIC DNA]</scope>
    <source>
        <strain evidence="2">cv. Darmor-bzh</strain>
    </source>
</reference>
<keyword evidence="2" id="KW-1185">Reference proteome</keyword>
<evidence type="ECO:0000313" key="2">
    <source>
        <dbReference type="Proteomes" id="UP000028999"/>
    </source>
</evidence>
<dbReference type="Gramene" id="CDY31019">
    <property type="protein sequence ID" value="CDY31019"/>
    <property type="gene ID" value="GSBRNA2T00047065001"/>
</dbReference>
<dbReference type="EMBL" id="LK032266">
    <property type="protein sequence ID" value="CDY31019.1"/>
    <property type="molecule type" value="Genomic_DNA"/>
</dbReference>
<organism evidence="1 2">
    <name type="scientific">Brassica napus</name>
    <name type="common">Rape</name>
    <dbReference type="NCBI Taxonomy" id="3708"/>
    <lineage>
        <taxon>Eukaryota</taxon>
        <taxon>Viridiplantae</taxon>
        <taxon>Streptophyta</taxon>
        <taxon>Embryophyta</taxon>
        <taxon>Tracheophyta</taxon>
        <taxon>Spermatophyta</taxon>
        <taxon>Magnoliopsida</taxon>
        <taxon>eudicotyledons</taxon>
        <taxon>Gunneridae</taxon>
        <taxon>Pentapetalae</taxon>
        <taxon>rosids</taxon>
        <taxon>malvids</taxon>
        <taxon>Brassicales</taxon>
        <taxon>Brassicaceae</taxon>
        <taxon>Brassiceae</taxon>
        <taxon>Brassica</taxon>
    </lineage>
</organism>
<dbReference type="Proteomes" id="UP000028999">
    <property type="component" value="Unassembled WGS sequence"/>
</dbReference>